<dbReference type="AlphaFoldDB" id="A0A2U1T6V1"/>
<feature type="region of interest" description="Disordered" evidence="1">
    <location>
        <begin position="201"/>
        <end position="295"/>
    </location>
</feature>
<dbReference type="RefSeq" id="WP_159077374.1">
    <property type="nucleotide sequence ID" value="NZ_CP026947.1"/>
</dbReference>
<reference evidence="3" key="1">
    <citation type="submission" date="2018-04" db="EMBL/GenBank/DDBJ databases">
        <authorList>
            <person name="Liu S."/>
            <person name="Wang Z."/>
            <person name="Li J."/>
        </authorList>
    </citation>
    <scope>NUCLEOTIDE SEQUENCE [LARGE SCALE GENOMIC DNA]</scope>
    <source>
        <strain evidence="3">2189</strain>
    </source>
</reference>
<gene>
    <name evidence="2" type="ORF">DF222_05250</name>
</gene>
<feature type="compositionally biased region" description="Basic and acidic residues" evidence="1">
    <location>
        <begin position="253"/>
        <end position="264"/>
    </location>
</feature>
<dbReference type="PRINTS" id="PR01217">
    <property type="entry name" value="PRICHEXTENSN"/>
</dbReference>
<proteinExistence type="predicted"/>
<feature type="compositionally biased region" description="Pro residues" evidence="1">
    <location>
        <begin position="325"/>
        <end position="342"/>
    </location>
</feature>
<feature type="compositionally biased region" description="Pro residues" evidence="1">
    <location>
        <begin position="450"/>
        <end position="459"/>
    </location>
</feature>
<accession>A0A2U1T6V1</accession>
<sequence>MISQLVDEFASAVNEFTVAAKGGYAGPETTISQLRHALGSIDGLDTPALRSAVSTAVGGGRGRGRPRFDVLGPLSDLASGIADGVMSGRFKDENDRHDRQLDKACQLDEEMAQCCAAIDSIERDADTGISEILIAVIPMLRVLGQIMLLIPHSRLLGILITAGTTLIESALSTSVETCHDRDEMIGSCLDEWIRRCEEHCDDEEKDPPKPAPEPEPESEPGPEKPGPEKPAPEKPGDGGEAPVAKPQPQPEPMSEKPVPEKPIPEKTVAQEPSAPDCPPPKDPNPAAEIPAQPVAHSSGQVALQAAGALATIAAQACPPLAVDMPPAPAPEPKPPQVPPTPEPEIIEVNITEEACQQVEQCYCEAVTEVGPEPCIGTTGSAGLGLLAIGVVALIEAVNCCEPAETPESEPEPEPEPAPPPKLDEVPEPDPPPKKLDQVPEPDPPPKKLDPPQPPPPAPQPASAASAAPVPDVPEPPPPPAPEHGPEDEPDDGNRTRKAGSW</sequence>
<feature type="compositionally biased region" description="Basic and acidic residues" evidence="1">
    <location>
        <begin position="483"/>
        <end position="494"/>
    </location>
</feature>
<evidence type="ECO:0000313" key="2">
    <source>
        <dbReference type="EMBL" id="PWC01740.1"/>
    </source>
</evidence>
<feature type="compositionally biased region" description="Low complexity" evidence="1">
    <location>
        <begin position="460"/>
        <end position="469"/>
    </location>
</feature>
<protein>
    <submittedName>
        <fullName evidence="2">Uncharacterized protein</fullName>
    </submittedName>
</protein>
<evidence type="ECO:0000313" key="3">
    <source>
        <dbReference type="Proteomes" id="UP000244989"/>
    </source>
</evidence>
<feature type="compositionally biased region" description="Acidic residues" evidence="1">
    <location>
        <begin position="404"/>
        <end position="414"/>
    </location>
</feature>
<comment type="caution">
    <text evidence="2">The sequence shown here is derived from an EMBL/GenBank/DDBJ whole genome shotgun (WGS) entry which is preliminary data.</text>
</comment>
<feature type="region of interest" description="Disordered" evidence="1">
    <location>
        <begin position="402"/>
        <end position="501"/>
    </location>
</feature>
<feature type="compositionally biased region" description="Basic and acidic residues" evidence="1">
    <location>
        <begin position="430"/>
        <end position="449"/>
    </location>
</feature>
<organism evidence="2 3">
    <name type="scientific">Corynebacterium yudongzhengii</name>
    <dbReference type="NCBI Taxonomy" id="2080740"/>
    <lineage>
        <taxon>Bacteria</taxon>
        <taxon>Bacillati</taxon>
        <taxon>Actinomycetota</taxon>
        <taxon>Actinomycetes</taxon>
        <taxon>Mycobacteriales</taxon>
        <taxon>Corynebacteriaceae</taxon>
        <taxon>Corynebacterium</taxon>
    </lineage>
</organism>
<feature type="compositionally biased region" description="Basic and acidic residues" evidence="1">
    <location>
        <begin position="221"/>
        <end position="237"/>
    </location>
</feature>
<name>A0A2U1T6V1_9CORY</name>
<dbReference type="EMBL" id="QEEZ01000008">
    <property type="protein sequence ID" value="PWC01740.1"/>
    <property type="molecule type" value="Genomic_DNA"/>
</dbReference>
<dbReference type="Proteomes" id="UP000244989">
    <property type="component" value="Unassembled WGS sequence"/>
</dbReference>
<feature type="compositionally biased region" description="Pro residues" evidence="1">
    <location>
        <begin position="470"/>
        <end position="482"/>
    </location>
</feature>
<keyword evidence="3" id="KW-1185">Reference proteome</keyword>
<evidence type="ECO:0000256" key="1">
    <source>
        <dbReference type="SAM" id="MobiDB-lite"/>
    </source>
</evidence>
<feature type="region of interest" description="Disordered" evidence="1">
    <location>
        <begin position="323"/>
        <end position="342"/>
    </location>
</feature>